<evidence type="ECO:0000313" key="1">
    <source>
        <dbReference type="EnsemblMetazoa" id="SMAR014952-PA"/>
    </source>
</evidence>
<dbReference type="EnsemblMetazoa" id="SMAR014952-RA">
    <property type="protein sequence ID" value="SMAR014952-PA"/>
    <property type="gene ID" value="SMAR014952"/>
</dbReference>
<proteinExistence type="predicted"/>
<dbReference type="HOGENOM" id="CLU_2309503_0_0_1"/>
<dbReference type="Proteomes" id="UP000014500">
    <property type="component" value="Unassembled WGS sequence"/>
</dbReference>
<organism evidence="1 2">
    <name type="scientific">Strigamia maritima</name>
    <name type="common">European centipede</name>
    <name type="synonym">Geophilus maritimus</name>
    <dbReference type="NCBI Taxonomy" id="126957"/>
    <lineage>
        <taxon>Eukaryota</taxon>
        <taxon>Metazoa</taxon>
        <taxon>Ecdysozoa</taxon>
        <taxon>Arthropoda</taxon>
        <taxon>Myriapoda</taxon>
        <taxon>Chilopoda</taxon>
        <taxon>Pleurostigmophora</taxon>
        <taxon>Geophilomorpha</taxon>
        <taxon>Linotaeniidae</taxon>
        <taxon>Strigamia</taxon>
    </lineage>
</organism>
<dbReference type="EMBL" id="JH431434">
    <property type="status" value="NOT_ANNOTATED_CDS"/>
    <property type="molecule type" value="Genomic_DNA"/>
</dbReference>
<evidence type="ECO:0000313" key="2">
    <source>
        <dbReference type="Proteomes" id="UP000014500"/>
    </source>
</evidence>
<name>T1JM72_STRMM</name>
<protein>
    <submittedName>
        <fullName evidence="1">Uncharacterized protein</fullName>
    </submittedName>
</protein>
<sequence>MPDEEERKSSKPRSVCDVVVLLQRSLAVTSQQRHTDMTKQRSYPKFTLSETMLFALRFIRKAHSISDKCESGTLIEKKSPFYSISGLMHCPVANSIIRKC</sequence>
<reference evidence="1" key="2">
    <citation type="submission" date="2015-02" db="UniProtKB">
        <authorList>
            <consortium name="EnsemblMetazoa"/>
        </authorList>
    </citation>
    <scope>IDENTIFICATION</scope>
</reference>
<reference evidence="2" key="1">
    <citation type="submission" date="2011-05" db="EMBL/GenBank/DDBJ databases">
        <authorList>
            <person name="Richards S.R."/>
            <person name="Qu J."/>
            <person name="Jiang H."/>
            <person name="Jhangiani S.N."/>
            <person name="Agravi P."/>
            <person name="Goodspeed R."/>
            <person name="Gross S."/>
            <person name="Mandapat C."/>
            <person name="Jackson L."/>
            <person name="Mathew T."/>
            <person name="Pu L."/>
            <person name="Thornton R."/>
            <person name="Saada N."/>
            <person name="Wilczek-Boney K.B."/>
            <person name="Lee S."/>
            <person name="Kovar C."/>
            <person name="Wu Y."/>
            <person name="Scherer S.E."/>
            <person name="Worley K.C."/>
            <person name="Muzny D.M."/>
            <person name="Gibbs R."/>
        </authorList>
    </citation>
    <scope>NUCLEOTIDE SEQUENCE</scope>
    <source>
        <strain evidence="2">Brora</strain>
    </source>
</reference>
<keyword evidence="2" id="KW-1185">Reference proteome</keyword>
<dbReference type="AlphaFoldDB" id="T1JM72"/>
<accession>T1JM72</accession>